<evidence type="ECO:0000313" key="2">
    <source>
        <dbReference type="Proteomes" id="UP000585609"/>
    </source>
</evidence>
<evidence type="ECO:0000313" key="1">
    <source>
        <dbReference type="EMBL" id="GFP24252.1"/>
    </source>
</evidence>
<dbReference type="AlphaFoldDB" id="A0A6V8NVF9"/>
<feature type="non-terminal residue" evidence="1">
    <location>
        <position position="1"/>
    </location>
</feature>
<name>A0A6V8NVF9_9ACTN</name>
<proteinExistence type="predicted"/>
<gene>
    <name evidence="1" type="ORF">HKBW3S09_01719</name>
</gene>
<dbReference type="Proteomes" id="UP000585609">
    <property type="component" value="Unassembled WGS sequence"/>
</dbReference>
<sequence>KLKEEKEIEKDMDCRTGLFVDRGFGCWWNSFWVFFFHRESCVDFPCSFFIHRVFLL</sequence>
<organism evidence="1 2">
    <name type="scientific">Candidatus Hakubella thermalkaliphila</name>
    <dbReference type="NCBI Taxonomy" id="2754717"/>
    <lineage>
        <taxon>Bacteria</taxon>
        <taxon>Bacillati</taxon>
        <taxon>Actinomycetota</taxon>
        <taxon>Actinomycetota incertae sedis</taxon>
        <taxon>Candidatus Hakubellales</taxon>
        <taxon>Candidatus Hakubellaceae</taxon>
        <taxon>Candidatus Hakubella</taxon>
    </lineage>
</organism>
<accession>A0A6V8NVF9</accession>
<comment type="caution">
    <text evidence="1">The sequence shown here is derived from an EMBL/GenBank/DDBJ whole genome shotgun (WGS) entry which is preliminary data.</text>
</comment>
<protein>
    <submittedName>
        <fullName evidence="1">Uncharacterized protein</fullName>
    </submittedName>
</protein>
<dbReference type="EMBL" id="BLRW01000437">
    <property type="protein sequence ID" value="GFP24252.1"/>
    <property type="molecule type" value="Genomic_DNA"/>
</dbReference>
<reference evidence="1 2" key="1">
    <citation type="journal article" date="2020" name="Front. Microbiol.">
        <title>Single-cell genomics of novel Actinobacteria with the Wood-Ljungdahl pathway discovered in a serpentinizing system.</title>
        <authorList>
            <person name="Merino N."/>
            <person name="Kawai M."/>
            <person name="Boyd E.S."/>
            <person name="Colman D.R."/>
            <person name="McGlynn S.E."/>
            <person name="Nealson K.H."/>
            <person name="Kurokawa K."/>
            <person name="Hongoh Y."/>
        </authorList>
    </citation>
    <scope>NUCLEOTIDE SEQUENCE [LARGE SCALE GENOMIC DNA]</scope>
    <source>
        <strain evidence="1 2">S09_30</strain>
    </source>
</reference>